<dbReference type="OrthoDB" id="548795at2759"/>
<sequence>MADGPQVPLKRNASESDISSCENDSDFSAEDSIADRDYRPTVSGFESEQSVSAEESSDENFEEPVQNVTQQAGTSRGVLVTPDKSNPSRWQTTNIERREKKKSAKSNEILDASMKVVGENGFG</sequence>
<gene>
    <name evidence="2" type="ORF">PSYICH_LOCUS5151</name>
</gene>
<accession>A0A9P0CTE8</accession>
<dbReference type="Proteomes" id="UP001153636">
    <property type="component" value="Chromosome 16"/>
</dbReference>
<evidence type="ECO:0000256" key="1">
    <source>
        <dbReference type="SAM" id="MobiDB-lite"/>
    </source>
</evidence>
<organism evidence="2 3">
    <name type="scientific">Psylliodes chrysocephalus</name>
    <dbReference type="NCBI Taxonomy" id="3402493"/>
    <lineage>
        <taxon>Eukaryota</taxon>
        <taxon>Metazoa</taxon>
        <taxon>Ecdysozoa</taxon>
        <taxon>Arthropoda</taxon>
        <taxon>Hexapoda</taxon>
        <taxon>Insecta</taxon>
        <taxon>Pterygota</taxon>
        <taxon>Neoptera</taxon>
        <taxon>Endopterygota</taxon>
        <taxon>Coleoptera</taxon>
        <taxon>Polyphaga</taxon>
        <taxon>Cucujiformia</taxon>
        <taxon>Chrysomeloidea</taxon>
        <taxon>Chrysomelidae</taxon>
        <taxon>Galerucinae</taxon>
        <taxon>Alticini</taxon>
        <taxon>Psylliodes</taxon>
    </lineage>
</organism>
<evidence type="ECO:0000313" key="2">
    <source>
        <dbReference type="EMBL" id="CAH1104372.1"/>
    </source>
</evidence>
<feature type="region of interest" description="Disordered" evidence="1">
    <location>
        <begin position="1"/>
        <end position="107"/>
    </location>
</feature>
<keyword evidence="3" id="KW-1185">Reference proteome</keyword>
<reference evidence="2" key="1">
    <citation type="submission" date="2022-01" db="EMBL/GenBank/DDBJ databases">
        <authorList>
            <person name="King R."/>
        </authorList>
    </citation>
    <scope>NUCLEOTIDE SEQUENCE</scope>
</reference>
<feature type="compositionally biased region" description="Polar residues" evidence="1">
    <location>
        <begin position="83"/>
        <end position="94"/>
    </location>
</feature>
<dbReference type="AlphaFoldDB" id="A0A9P0CTE8"/>
<evidence type="ECO:0000313" key="3">
    <source>
        <dbReference type="Proteomes" id="UP001153636"/>
    </source>
</evidence>
<dbReference type="EMBL" id="OV651828">
    <property type="protein sequence ID" value="CAH1104372.1"/>
    <property type="molecule type" value="Genomic_DNA"/>
</dbReference>
<protein>
    <submittedName>
        <fullName evidence="2">Uncharacterized protein</fullName>
    </submittedName>
</protein>
<proteinExistence type="predicted"/>
<name>A0A9P0CTE8_9CUCU</name>